<keyword evidence="1" id="KW-0812">Transmembrane</keyword>
<keyword evidence="1" id="KW-1133">Transmembrane helix</keyword>
<evidence type="ECO:0000256" key="1">
    <source>
        <dbReference type="SAM" id="Phobius"/>
    </source>
</evidence>
<keyword evidence="3" id="KW-1185">Reference proteome</keyword>
<evidence type="ECO:0000313" key="2">
    <source>
        <dbReference type="EMBL" id="MBC9132024.1"/>
    </source>
</evidence>
<dbReference type="Proteomes" id="UP000651208">
    <property type="component" value="Unassembled WGS sequence"/>
</dbReference>
<reference evidence="2 3" key="1">
    <citation type="submission" date="2020-06" db="EMBL/GenBank/DDBJ databases">
        <title>Frischella cerana isolated from Apis cerana gut homogenate.</title>
        <authorList>
            <person name="Wolter L.A."/>
            <person name="Suenami S."/>
            <person name="Miyazaki R."/>
        </authorList>
    </citation>
    <scope>NUCLEOTIDE SEQUENCE [LARGE SCALE GENOMIC DNA]</scope>
    <source>
        <strain evidence="2 3">Ac13</strain>
    </source>
</reference>
<protein>
    <submittedName>
        <fullName evidence="2">Uncharacterized protein</fullName>
    </submittedName>
</protein>
<feature type="transmembrane region" description="Helical" evidence="1">
    <location>
        <begin position="82"/>
        <end position="113"/>
    </location>
</feature>
<proteinExistence type="predicted"/>
<comment type="caution">
    <text evidence="2">The sequence shown here is derived from an EMBL/GenBank/DDBJ whole genome shotgun (WGS) entry which is preliminary data.</text>
</comment>
<accession>A0ABR7R0N7</accession>
<name>A0ABR7R0N7_9GAMM</name>
<organism evidence="2 3">
    <name type="scientific">Frischella japonica</name>
    <dbReference type="NCBI Taxonomy" id="2741544"/>
    <lineage>
        <taxon>Bacteria</taxon>
        <taxon>Pseudomonadati</taxon>
        <taxon>Pseudomonadota</taxon>
        <taxon>Gammaproteobacteria</taxon>
        <taxon>Orbales</taxon>
        <taxon>Orbaceae</taxon>
        <taxon>Frischella</taxon>
    </lineage>
</organism>
<feature type="transmembrane region" description="Helical" evidence="1">
    <location>
        <begin position="21"/>
        <end position="39"/>
    </location>
</feature>
<dbReference type="EMBL" id="JABURY010000031">
    <property type="protein sequence ID" value="MBC9132024.1"/>
    <property type="molecule type" value="Genomic_DNA"/>
</dbReference>
<evidence type="ECO:0000313" key="3">
    <source>
        <dbReference type="Proteomes" id="UP000651208"/>
    </source>
</evidence>
<gene>
    <name evidence="2" type="ORF">FcAc13_12020</name>
</gene>
<sequence length="131" mass="15453">MANFINKTFGGLEKRYLLRQYFFGLVYGIFLLVMPITHFKIPESILAIILVLIMWGLYPYSRFVYESIIDFIMGDNIIFSNLILFLFVKIITMGLCFVFSIFIAPFGLLYLYFYHSRLEKQSKSNIIDNEL</sequence>
<keyword evidence="1" id="KW-0472">Membrane</keyword>
<feature type="transmembrane region" description="Helical" evidence="1">
    <location>
        <begin position="45"/>
        <end position="61"/>
    </location>
</feature>
<dbReference type="RefSeq" id="WP_187756466.1">
    <property type="nucleotide sequence ID" value="NZ_JABURY010000031.1"/>
</dbReference>